<evidence type="ECO:0000256" key="1">
    <source>
        <dbReference type="SAM" id="Phobius"/>
    </source>
</evidence>
<reference evidence="2 3" key="1">
    <citation type="submission" date="2019-09" db="EMBL/GenBank/DDBJ databases">
        <title>The hologenome of the rock-dwelling lichen Lasallia pustulata.</title>
        <authorList>
            <person name="Greshake Tzovaras B."/>
            <person name="Segers F."/>
            <person name="Bicker A."/>
            <person name="Dal Grande F."/>
            <person name="Otte J."/>
            <person name="Hankeln T."/>
            <person name="Schmitt I."/>
            <person name="Ebersberger I."/>
        </authorList>
    </citation>
    <scope>NUCLEOTIDE SEQUENCE [LARGE SCALE GENOMIC DNA]</scope>
    <source>
        <strain evidence="2">A1-1</strain>
    </source>
</reference>
<proteinExistence type="predicted"/>
<keyword evidence="1" id="KW-0812">Transmembrane</keyword>
<feature type="transmembrane region" description="Helical" evidence="1">
    <location>
        <begin position="52"/>
        <end position="72"/>
    </location>
</feature>
<evidence type="ECO:0000313" key="2">
    <source>
        <dbReference type="EMBL" id="KAA6406788.1"/>
    </source>
</evidence>
<keyword evidence="1" id="KW-1133">Transmembrane helix</keyword>
<feature type="transmembrane region" description="Helical" evidence="1">
    <location>
        <begin position="122"/>
        <end position="142"/>
    </location>
</feature>
<keyword evidence="1" id="KW-0472">Membrane</keyword>
<feature type="transmembrane region" description="Helical" evidence="1">
    <location>
        <begin position="163"/>
        <end position="186"/>
    </location>
</feature>
<dbReference type="EMBL" id="VXIT01000023">
    <property type="protein sequence ID" value="KAA6406788.1"/>
    <property type="molecule type" value="Genomic_DNA"/>
</dbReference>
<dbReference type="Proteomes" id="UP000324767">
    <property type="component" value="Unassembled WGS sequence"/>
</dbReference>
<gene>
    <name evidence="2" type="ORF">FRX48_09512</name>
</gene>
<name>A0A5M8PCW8_9LECA</name>
<sequence>MGQRDNTMLDYTIPAFQSTIAIGIAFKDVVATVEELRAGKDILSYRQFPSQILASDILAIVWIAIAAVLELFRDTSSAGSTNMIIDKTELERHSQARYSHLICWPLSGLQLQLIGAAFTGQIFASDMLAIVWIAIAAVLELFRDMSSAGGTNMIVNKTELEGAAFTGQIIKSNMLAIVWIAIAAVLELFRDTTSSAGSTNMIVNKTELER</sequence>
<organism evidence="2 3">
    <name type="scientific">Lasallia pustulata</name>
    <dbReference type="NCBI Taxonomy" id="136370"/>
    <lineage>
        <taxon>Eukaryota</taxon>
        <taxon>Fungi</taxon>
        <taxon>Dikarya</taxon>
        <taxon>Ascomycota</taxon>
        <taxon>Pezizomycotina</taxon>
        <taxon>Lecanoromycetes</taxon>
        <taxon>OSLEUM clade</taxon>
        <taxon>Umbilicariomycetidae</taxon>
        <taxon>Umbilicariales</taxon>
        <taxon>Umbilicariaceae</taxon>
        <taxon>Lasallia</taxon>
    </lineage>
</organism>
<comment type="caution">
    <text evidence="2">The sequence shown here is derived from an EMBL/GenBank/DDBJ whole genome shotgun (WGS) entry which is preliminary data.</text>
</comment>
<dbReference type="AlphaFoldDB" id="A0A5M8PCW8"/>
<protein>
    <submittedName>
        <fullName evidence="2">Uncharacterized protein</fullName>
    </submittedName>
</protein>
<accession>A0A5M8PCW8</accession>
<evidence type="ECO:0000313" key="3">
    <source>
        <dbReference type="Proteomes" id="UP000324767"/>
    </source>
</evidence>